<dbReference type="RefSeq" id="WP_394848861.1">
    <property type="nucleotide sequence ID" value="NZ_CP089982.1"/>
</dbReference>
<keyword evidence="2" id="KW-0472">Membrane</keyword>
<dbReference type="EMBL" id="CP089982">
    <property type="protein sequence ID" value="WXA98249.1"/>
    <property type="molecule type" value="Genomic_DNA"/>
</dbReference>
<keyword evidence="2" id="KW-1133">Transmembrane helix</keyword>
<sequence>MSGPLESSITLEEVFAVVSAKRVPLAPELAGYLALEIAEGAGGAPGEVDPRQVYIGDEGTVALVFRQKRSDATNDKAEESIRSLLQRLLEASGSQTPALDAAAKKEAGAGIASLAQELEAALVPVNRAAGRRALARLAREVKRVTLGVGRNASIPPDAQQRRSIRGSQPSYPGHTGPRSQDGRRSRPRDEVDSLLSAFEVEGPRSDAVVSRDLKEIAGLTPTPPPLQPASVPLPVSAAGPASARTPAGAFPTSTREPVSSARVPAPAPAPLSSRGQALTPPGQGQKRQAPFARRIGLVVAAVAVLAVGAAILAWILRSGSRTPPALPAEKAALEPAPSARPPRPCKATVIITDALPRAELLVRAGQTPLEVPRMPVGARLEFVATGDGFAPKRAVIPKNAPWDAGSGKPRYEMTIELEKARAKSGVDPWPPGEPGSEVGGHGAPGTVHIVSTPRSAEIWLLAGLGPEAIIDQLACDSDVDILVAGPSTYRKRLHIGQNEFVEVSPPGGEVARKARVSAK</sequence>
<feature type="region of interest" description="Disordered" evidence="1">
    <location>
        <begin position="218"/>
        <end position="287"/>
    </location>
</feature>
<evidence type="ECO:0000313" key="3">
    <source>
        <dbReference type="EMBL" id="WXA98249.1"/>
    </source>
</evidence>
<feature type="transmembrane region" description="Helical" evidence="2">
    <location>
        <begin position="295"/>
        <end position="316"/>
    </location>
</feature>
<feature type="region of interest" description="Disordered" evidence="1">
    <location>
        <begin position="150"/>
        <end position="190"/>
    </location>
</feature>
<accession>A0ABZ2KI64</accession>
<protein>
    <submittedName>
        <fullName evidence="3">Uncharacterized protein</fullName>
    </submittedName>
</protein>
<name>A0ABZ2KI64_9BACT</name>
<evidence type="ECO:0000313" key="4">
    <source>
        <dbReference type="Proteomes" id="UP001379533"/>
    </source>
</evidence>
<feature type="compositionally biased region" description="Low complexity" evidence="1">
    <location>
        <begin position="257"/>
        <end position="274"/>
    </location>
</feature>
<keyword evidence="4" id="KW-1185">Reference proteome</keyword>
<proteinExistence type="predicted"/>
<dbReference type="Proteomes" id="UP001379533">
    <property type="component" value="Chromosome"/>
</dbReference>
<evidence type="ECO:0000256" key="2">
    <source>
        <dbReference type="SAM" id="Phobius"/>
    </source>
</evidence>
<organism evidence="3 4">
    <name type="scientific">Pendulispora brunnea</name>
    <dbReference type="NCBI Taxonomy" id="2905690"/>
    <lineage>
        <taxon>Bacteria</taxon>
        <taxon>Pseudomonadati</taxon>
        <taxon>Myxococcota</taxon>
        <taxon>Myxococcia</taxon>
        <taxon>Myxococcales</taxon>
        <taxon>Sorangiineae</taxon>
        <taxon>Pendulisporaceae</taxon>
        <taxon>Pendulispora</taxon>
    </lineage>
</organism>
<evidence type="ECO:0000256" key="1">
    <source>
        <dbReference type="SAM" id="MobiDB-lite"/>
    </source>
</evidence>
<gene>
    <name evidence="3" type="ORF">LZC95_15575</name>
</gene>
<keyword evidence="2" id="KW-0812">Transmembrane</keyword>
<reference evidence="3 4" key="1">
    <citation type="submission" date="2021-12" db="EMBL/GenBank/DDBJ databases">
        <title>Discovery of the Pendulisporaceae a myxobacterial family with distinct sporulation behavior and unique specialized metabolism.</title>
        <authorList>
            <person name="Garcia R."/>
            <person name="Popoff A."/>
            <person name="Bader C.D."/>
            <person name="Loehr J."/>
            <person name="Walesch S."/>
            <person name="Walt C."/>
            <person name="Boldt J."/>
            <person name="Bunk B."/>
            <person name="Haeckl F.J.F.P.J."/>
            <person name="Gunesch A.P."/>
            <person name="Birkelbach J."/>
            <person name="Nuebel U."/>
            <person name="Pietschmann T."/>
            <person name="Bach T."/>
            <person name="Mueller R."/>
        </authorList>
    </citation>
    <scope>NUCLEOTIDE SEQUENCE [LARGE SCALE GENOMIC DNA]</scope>
    <source>
        <strain evidence="3 4">MSr12523</strain>
    </source>
</reference>
<feature type="compositionally biased region" description="Basic and acidic residues" evidence="1">
    <location>
        <begin position="180"/>
        <end position="190"/>
    </location>
</feature>